<keyword evidence="1" id="KW-0472">Membrane</keyword>
<name>A0A3N5B1V2_9THEO</name>
<feature type="transmembrane region" description="Helical" evidence="1">
    <location>
        <begin position="80"/>
        <end position="99"/>
    </location>
</feature>
<gene>
    <name evidence="2" type="ORF">EDD75_0418</name>
</gene>
<proteinExistence type="predicted"/>
<dbReference type="AlphaFoldDB" id="A0A3N5B1V2"/>
<feature type="transmembrane region" description="Helical" evidence="1">
    <location>
        <begin position="31"/>
        <end position="48"/>
    </location>
</feature>
<evidence type="ECO:0000313" key="2">
    <source>
        <dbReference type="EMBL" id="RPF49600.1"/>
    </source>
</evidence>
<keyword evidence="3" id="KW-1185">Reference proteome</keyword>
<dbReference type="RefSeq" id="WP_123927301.1">
    <property type="nucleotide sequence ID" value="NZ_RKRE01000001.1"/>
</dbReference>
<keyword evidence="1" id="KW-1133">Transmembrane helix</keyword>
<feature type="transmembrane region" description="Helical" evidence="1">
    <location>
        <begin position="6"/>
        <end position="24"/>
    </location>
</feature>
<organism evidence="2 3">
    <name type="scientific">Thermodesulfitimonas autotrophica</name>
    <dbReference type="NCBI Taxonomy" id="1894989"/>
    <lineage>
        <taxon>Bacteria</taxon>
        <taxon>Bacillati</taxon>
        <taxon>Bacillota</taxon>
        <taxon>Clostridia</taxon>
        <taxon>Thermoanaerobacterales</taxon>
        <taxon>Thermoanaerobacteraceae</taxon>
        <taxon>Thermodesulfitimonas</taxon>
    </lineage>
</organism>
<keyword evidence="1" id="KW-0812">Transmembrane</keyword>
<protein>
    <submittedName>
        <fullName evidence="2">Uncharacterized protein</fullName>
    </submittedName>
</protein>
<dbReference type="EMBL" id="RKRE01000001">
    <property type="protein sequence ID" value="RPF49600.1"/>
    <property type="molecule type" value="Genomic_DNA"/>
</dbReference>
<reference evidence="2 3" key="1">
    <citation type="submission" date="2018-11" db="EMBL/GenBank/DDBJ databases">
        <title>Genomic Encyclopedia of Type Strains, Phase IV (KMG-IV): sequencing the most valuable type-strain genomes for metagenomic binning, comparative biology and taxonomic classification.</title>
        <authorList>
            <person name="Goeker M."/>
        </authorList>
    </citation>
    <scope>NUCLEOTIDE SEQUENCE [LARGE SCALE GENOMIC DNA]</scope>
    <source>
        <strain evidence="2 3">DSM 102936</strain>
    </source>
</reference>
<comment type="caution">
    <text evidence="2">The sequence shown here is derived from an EMBL/GenBank/DDBJ whole genome shotgun (WGS) entry which is preliminary data.</text>
</comment>
<dbReference type="Proteomes" id="UP000282654">
    <property type="component" value="Unassembled WGS sequence"/>
</dbReference>
<evidence type="ECO:0000313" key="3">
    <source>
        <dbReference type="Proteomes" id="UP000282654"/>
    </source>
</evidence>
<accession>A0A3N5B1V2</accession>
<sequence>MFDPGFTVGCSVFASICVGAASAIQRVPRALVDFLAAAATGWACAVLAAAEGCFAAKAASGAATVALWARLWCSGESVSVRAAMVAVGVATGIAAAFALRVN</sequence>
<evidence type="ECO:0000256" key="1">
    <source>
        <dbReference type="SAM" id="Phobius"/>
    </source>
</evidence>